<dbReference type="OrthoDB" id="194443at2759"/>
<sequence length="238" mass="27159">MCRANMENKARNEMQPKAEYSRALDRVAAQREARLVVHIEIYDDDEQLRYHTVDRAALEALSPLLAYPAVQGRGHPVLDLTDESYDTFKLLNHFILKGHLPQAPADDIDGIRHYEEHLISGWCFGRRYRAPKLQNAAMHGLLGLLRSQVDLIFYTQYTVRHVSIQSALGGLLLEKLVFASRKVGLEVEIQGWECHNSLPSSRDFLEALGRAFAEHERAPLKWDGEVEDEVRADCVVQE</sequence>
<proteinExistence type="predicted"/>
<accession>N1PEC5</accession>
<reference evidence="1 2" key="2">
    <citation type="journal article" date="2012" name="PLoS Pathog.">
        <title>Diverse lifestyles and strategies of plant pathogenesis encoded in the genomes of eighteen Dothideomycetes fungi.</title>
        <authorList>
            <person name="Ohm R.A."/>
            <person name="Feau N."/>
            <person name="Henrissat B."/>
            <person name="Schoch C.L."/>
            <person name="Horwitz B.A."/>
            <person name="Barry K.W."/>
            <person name="Condon B.J."/>
            <person name="Copeland A.C."/>
            <person name="Dhillon B."/>
            <person name="Glaser F."/>
            <person name="Hesse C.N."/>
            <person name="Kosti I."/>
            <person name="LaButti K."/>
            <person name="Lindquist E.A."/>
            <person name="Lucas S."/>
            <person name="Salamov A.A."/>
            <person name="Bradshaw R.E."/>
            <person name="Ciuffetti L."/>
            <person name="Hamelin R.C."/>
            <person name="Kema G.H.J."/>
            <person name="Lawrence C."/>
            <person name="Scott J.A."/>
            <person name="Spatafora J.W."/>
            <person name="Turgeon B.G."/>
            <person name="de Wit P.J.G.M."/>
            <person name="Zhong S."/>
            <person name="Goodwin S.B."/>
            <person name="Grigoriev I.V."/>
        </authorList>
    </citation>
    <scope>NUCLEOTIDE SEQUENCE [LARGE SCALE GENOMIC DNA]</scope>
    <source>
        <strain evidence="2">NZE10 / CBS 128990</strain>
    </source>
</reference>
<evidence type="ECO:0008006" key="3">
    <source>
        <dbReference type="Google" id="ProtNLM"/>
    </source>
</evidence>
<evidence type="ECO:0000313" key="2">
    <source>
        <dbReference type="Proteomes" id="UP000016933"/>
    </source>
</evidence>
<gene>
    <name evidence="1" type="ORF">DOTSEDRAFT_37697</name>
</gene>
<dbReference type="HOGENOM" id="CLU_1165792_0_0_1"/>
<keyword evidence="2" id="KW-1185">Reference proteome</keyword>
<dbReference type="EMBL" id="KB446543">
    <property type="protein sequence ID" value="EME40978.1"/>
    <property type="molecule type" value="Genomic_DNA"/>
</dbReference>
<dbReference type="Proteomes" id="UP000016933">
    <property type="component" value="Unassembled WGS sequence"/>
</dbReference>
<reference evidence="2" key="1">
    <citation type="journal article" date="2012" name="PLoS Genet.">
        <title>The genomes of the fungal plant pathogens Cladosporium fulvum and Dothistroma septosporum reveal adaptation to different hosts and lifestyles but also signatures of common ancestry.</title>
        <authorList>
            <person name="de Wit P.J.G.M."/>
            <person name="van der Burgt A."/>
            <person name="Oekmen B."/>
            <person name="Stergiopoulos I."/>
            <person name="Abd-Elsalam K.A."/>
            <person name="Aerts A.L."/>
            <person name="Bahkali A.H."/>
            <person name="Beenen H.G."/>
            <person name="Chettri P."/>
            <person name="Cox M.P."/>
            <person name="Datema E."/>
            <person name="de Vries R.P."/>
            <person name="Dhillon B."/>
            <person name="Ganley A.R."/>
            <person name="Griffiths S.A."/>
            <person name="Guo Y."/>
            <person name="Hamelin R.C."/>
            <person name="Henrissat B."/>
            <person name="Kabir M.S."/>
            <person name="Jashni M.K."/>
            <person name="Kema G."/>
            <person name="Klaubauf S."/>
            <person name="Lapidus A."/>
            <person name="Levasseur A."/>
            <person name="Lindquist E."/>
            <person name="Mehrabi R."/>
            <person name="Ohm R.A."/>
            <person name="Owen T.J."/>
            <person name="Salamov A."/>
            <person name="Schwelm A."/>
            <person name="Schijlen E."/>
            <person name="Sun H."/>
            <person name="van den Burg H.A."/>
            <person name="van Ham R.C.H.J."/>
            <person name="Zhang S."/>
            <person name="Goodwin S.B."/>
            <person name="Grigoriev I.V."/>
            <person name="Collemare J."/>
            <person name="Bradshaw R.E."/>
        </authorList>
    </citation>
    <scope>NUCLEOTIDE SEQUENCE [LARGE SCALE GENOMIC DNA]</scope>
    <source>
        <strain evidence="2">NZE10 / CBS 128990</strain>
    </source>
</reference>
<dbReference type="OMA" id="MCRANME"/>
<dbReference type="AlphaFoldDB" id="N1PEC5"/>
<name>N1PEC5_DOTSN</name>
<protein>
    <recommendedName>
        <fullName evidence="3">BTB domain-containing protein</fullName>
    </recommendedName>
</protein>
<evidence type="ECO:0000313" key="1">
    <source>
        <dbReference type="EMBL" id="EME40978.1"/>
    </source>
</evidence>
<organism evidence="1 2">
    <name type="scientific">Dothistroma septosporum (strain NZE10 / CBS 128990)</name>
    <name type="common">Red band needle blight fungus</name>
    <name type="synonym">Mycosphaerella pini</name>
    <dbReference type="NCBI Taxonomy" id="675120"/>
    <lineage>
        <taxon>Eukaryota</taxon>
        <taxon>Fungi</taxon>
        <taxon>Dikarya</taxon>
        <taxon>Ascomycota</taxon>
        <taxon>Pezizomycotina</taxon>
        <taxon>Dothideomycetes</taxon>
        <taxon>Dothideomycetidae</taxon>
        <taxon>Mycosphaerellales</taxon>
        <taxon>Mycosphaerellaceae</taxon>
        <taxon>Dothistroma</taxon>
    </lineage>
</organism>